<proteinExistence type="inferred from homology"/>
<evidence type="ECO:0000313" key="5">
    <source>
        <dbReference type="EMBL" id="SMD15706.1"/>
    </source>
</evidence>
<dbReference type="AlphaFoldDB" id="A0A1Y5XTC8"/>
<gene>
    <name evidence="5" type="ORF">SAMN05661093_05321</name>
</gene>
<dbReference type="InterPro" id="IPR015510">
    <property type="entry name" value="PGRP"/>
</dbReference>
<dbReference type="GO" id="GO:0008270">
    <property type="term" value="F:zinc ion binding"/>
    <property type="evidence" value="ECO:0007669"/>
    <property type="project" value="InterPro"/>
</dbReference>
<dbReference type="CDD" id="cd06583">
    <property type="entry name" value="PGRP"/>
    <property type="match status" value="1"/>
</dbReference>
<dbReference type="EMBL" id="FWXV01000004">
    <property type="protein sequence ID" value="SMD15706.1"/>
    <property type="molecule type" value="Genomic_DNA"/>
</dbReference>
<dbReference type="InterPro" id="IPR036505">
    <property type="entry name" value="Amidase/PGRP_sf"/>
</dbReference>
<dbReference type="PANTHER" id="PTHR11022">
    <property type="entry name" value="PEPTIDOGLYCAN RECOGNITION PROTEIN"/>
    <property type="match status" value="1"/>
</dbReference>
<protein>
    <submittedName>
        <fullName evidence="5">LGFP repeat-containing protein</fullName>
    </submittedName>
</protein>
<dbReference type="PANTHER" id="PTHR11022:SF41">
    <property type="entry name" value="PEPTIDOGLYCAN-RECOGNITION PROTEIN LC-RELATED"/>
    <property type="match status" value="1"/>
</dbReference>
<dbReference type="SMART" id="SM00701">
    <property type="entry name" value="PGRP"/>
    <property type="match status" value="1"/>
</dbReference>
<feature type="signal peptide" evidence="2">
    <location>
        <begin position="1"/>
        <end position="24"/>
    </location>
</feature>
<evidence type="ECO:0000259" key="3">
    <source>
        <dbReference type="SMART" id="SM00644"/>
    </source>
</evidence>
<keyword evidence="6" id="KW-1185">Reference proteome</keyword>
<sequence>MRSLVVLSLTAVLAAGLPATVTQAEEDHPGLQIVSLDGDQITGRQFAMVALRGTEDLPDNVEIQVQRPDGEWGPWQPLETDHAIDNKTEPLWVGDSTGLRVRGADQPGLSVALVDPGPEDGMRREMPVHTREPVVISRAGWGADESVREACFARQGIGVEYATTIKAATIHHTAGTNDYTPGDSARIARGVYLFHAIDRDWCDIGYNFLVDKYGQVFEGRIGGLEYPVIGAHAGGFNRFTFGVSMMGTYSTVAPSDAQLNAVAAVVAWKLAGNYRLFNGSTTLISAGGGTSKYPAGTAVTLPTIFAHRDVGNTDCPGTVAYNAMPTLRQKVGNRTGFWRGGPIWHKWTEAGGEAGPLGSPYRVESKTGRDGRYTTFANNTKSIYWSAATGAAIIGGAIRDKWGQLGFEMGALGFPVTDELTTADNVGRYNNFELGNGSIYWSEATGAHAVLGPIKQHWVNLGAEQSYLGYPTSDQYETTGGLRSDFQNGYVFYNTATGETSDHRNS</sequence>
<organism evidence="5 6">
    <name type="scientific">Kibdelosporangium aridum</name>
    <dbReference type="NCBI Taxonomy" id="2030"/>
    <lineage>
        <taxon>Bacteria</taxon>
        <taxon>Bacillati</taxon>
        <taxon>Actinomycetota</taxon>
        <taxon>Actinomycetes</taxon>
        <taxon>Pseudonocardiales</taxon>
        <taxon>Pseudonocardiaceae</taxon>
        <taxon>Kibdelosporangium</taxon>
    </lineage>
</organism>
<dbReference type="InterPro" id="IPR006619">
    <property type="entry name" value="PGRP_domain_met/bac"/>
</dbReference>
<dbReference type="InterPro" id="IPR013207">
    <property type="entry name" value="LGFP"/>
</dbReference>
<dbReference type="Proteomes" id="UP000192674">
    <property type="component" value="Unassembled WGS sequence"/>
</dbReference>
<evidence type="ECO:0000256" key="1">
    <source>
        <dbReference type="ARBA" id="ARBA00007553"/>
    </source>
</evidence>
<dbReference type="RefSeq" id="WP_084429672.1">
    <property type="nucleotide sequence ID" value="NZ_FWXV01000004.1"/>
</dbReference>
<evidence type="ECO:0000256" key="2">
    <source>
        <dbReference type="SAM" id="SignalP"/>
    </source>
</evidence>
<feature type="chain" id="PRO_5012260882" evidence="2">
    <location>
        <begin position="25"/>
        <end position="506"/>
    </location>
</feature>
<dbReference type="SUPFAM" id="SSF55846">
    <property type="entry name" value="N-acetylmuramoyl-L-alanine amidase-like"/>
    <property type="match status" value="1"/>
</dbReference>
<dbReference type="Pfam" id="PF01510">
    <property type="entry name" value="Amidase_2"/>
    <property type="match status" value="1"/>
</dbReference>
<comment type="similarity">
    <text evidence="1">Belongs to the N-acetylmuramoyl-L-alanine amidase 2 family.</text>
</comment>
<dbReference type="Pfam" id="PF08310">
    <property type="entry name" value="LGFP"/>
    <property type="match status" value="3"/>
</dbReference>
<dbReference type="SMART" id="SM00644">
    <property type="entry name" value="Ami_2"/>
    <property type="match status" value="1"/>
</dbReference>
<dbReference type="Gene3D" id="3.40.80.10">
    <property type="entry name" value="Peptidoglycan recognition protein-like"/>
    <property type="match status" value="1"/>
</dbReference>
<dbReference type="InterPro" id="IPR002502">
    <property type="entry name" value="Amidase_domain"/>
</dbReference>
<reference evidence="5 6" key="1">
    <citation type="submission" date="2017-04" db="EMBL/GenBank/DDBJ databases">
        <authorList>
            <person name="Afonso C.L."/>
            <person name="Miller P.J."/>
            <person name="Scott M.A."/>
            <person name="Spackman E."/>
            <person name="Goraichik I."/>
            <person name="Dimitrov K.M."/>
            <person name="Suarez D.L."/>
            <person name="Swayne D.E."/>
        </authorList>
    </citation>
    <scope>NUCLEOTIDE SEQUENCE [LARGE SCALE GENOMIC DNA]</scope>
    <source>
        <strain evidence="5 6">DSM 43828</strain>
    </source>
</reference>
<dbReference type="OrthoDB" id="514320at2"/>
<evidence type="ECO:0000313" key="6">
    <source>
        <dbReference type="Proteomes" id="UP000192674"/>
    </source>
</evidence>
<evidence type="ECO:0000259" key="4">
    <source>
        <dbReference type="SMART" id="SM00701"/>
    </source>
</evidence>
<feature type="domain" description="N-acetylmuramoyl-L-alanine amidase" evidence="3">
    <location>
        <begin position="154"/>
        <end position="317"/>
    </location>
</feature>
<keyword evidence="2" id="KW-0732">Signal</keyword>
<dbReference type="GO" id="GO:0008745">
    <property type="term" value="F:N-acetylmuramoyl-L-alanine amidase activity"/>
    <property type="evidence" value="ECO:0007669"/>
    <property type="project" value="InterPro"/>
</dbReference>
<feature type="domain" description="Peptidoglycan recognition protein family" evidence="4">
    <location>
        <begin position="133"/>
        <end position="288"/>
    </location>
</feature>
<accession>A0A1Y5XTC8</accession>
<name>A0A1Y5XTC8_KIBAR</name>
<dbReference type="GO" id="GO:0009253">
    <property type="term" value="P:peptidoglycan catabolic process"/>
    <property type="evidence" value="ECO:0007669"/>
    <property type="project" value="InterPro"/>
</dbReference>